<sequence length="333" mass="38080">MQTQELEAFLINWGLLHQGTYMYGVDLSYLRDGRISYRQDYLPIGTVIHSWYSQTNFQANRDVPRLPILKRGIDYRLKLNIETNKGHVPYLRLTFFNRRKEIVAYKIIKEDSADFSLPEETFSYQIDLINAGCQDFIFDSILLYNKASQAFMADAYVAVNALNHESLAAASELIVFLLENQDGQLMPQSLKSLNQLGNVLVMGVTQLNHLSYLRDKFVNFVAQTIYKEAPDFLDKGIHFIGTGPKSDCVAILMEDAFEQGKATCSGYPDLDKELTSDIESLSNDLERLKELLEVNNHFKAKPFIKSEQQDDSFALVEGLLRPHHYLAKLSEKN</sequence>
<dbReference type="Proteomes" id="UP000394068">
    <property type="component" value="Unassembled WGS sequence"/>
</dbReference>
<dbReference type="InterPro" id="IPR022259">
    <property type="entry name" value="Acessory_Sec_prot_Asp3"/>
</dbReference>
<accession>A0A4U9XI56</accession>
<proteinExistence type="predicted"/>
<dbReference type="EMBL" id="CABEHT010000001">
    <property type="protein sequence ID" value="VTS12646.1"/>
    <property type="molecule type" value="Genomic_DNA"/>
</dbReference>
<dbReference type="Pfam" id="PF15432">
    <property type="entry name" value="Sec-ASP3"/>
    <property type="match status" value="1"/>
</dbReference>
<dbReference type="NCBIfam" id="TIGR03711">
    <property type="entry name" value="acc_sec_asp3"/>
    <property type="match status" value="1"/>
</dbReference>
<dbReference type="AlphaFoldDB" id="A0A4U9XI56"/>
<evidence type="ECO:0000313" key="1">
    <source>
        <dbReference type="EMBL" id="VTS12646.1"/>
    </source>
</evidence>
<organism evidence="1 2">
    <name type="scientific">Streptococcus pseudoporcinus</name>
    <dbReference type="NCBI Taxonomy" id="361101"/>
    <lineage>
        <taxon>Bacteria</taxon>
        <taxon>Bacillati</taxon>
        <taxon>Bacillota</taxon>
        <taxon>Bacilli</taxon>
        <taxon>Lactobacillales</taxon>
        <taxon>Streptococcaceae</taxon>
        <taxon>Streptococcus</taxon>
    </lineage>
</organism>
<evidence type="ECO:0000313" key="2">
    <source>
        <dbReference type="Proteomes" id="UP000394068"/>
    </source>
</evidence>
<protein>
    <submittedName>
        <fullName evidence="1">Accessory secretory protein asp3</fullName>
    </submittedName>
</protein>
<dbReference type="GO" id="GO:0015031">
    <property type="term" value="P:protein transport"/>
    <property type="evidence" value="ECO:0007669"/>
    <property type="project" value="InterPro"/>
</dbReference>
<dbReference type="RefSeq" id="WP_077322876.1">
    <property type="nucleotide sequence ID" value="NZ_CABEHT010000001.1"/>
</dbReference>
<reference evidence="1 2" key="1">
    <citation type="submission" date="2019-05" db="EMBL/GenBank/DDBJ databases">
        <authorList>
            <consortium name="Pathogen Informatics"/>
        </authorList>
    </citation>
    <scope>NUCLEOTIDE SEQUENCE [LARGE SCALE GENOMIC DNA]</scope>
    <source>
        <strain evidence="1 2">NCTC5386</strain>
    </source>
</reference>
<name>A0A4U9XI56_9STRE</name>
<gene>
    <name evidence="1" type="primary">asp3</name>
    <name evidence="1" type="ORF">NCTC5386_00466</name>
</gene>